<dbReference type="RefSeq" id="WP_202104813.1">
    <property type="nucleotide sequence ID" value="NZ_JAERTY010000012.1"/>
</dbReference>
<evidence type="ECO:0000313" key="4">
    <source>
        <dbReference type="Proteomes" id="UP000625283"/>
    </source>
</evidence>
<dbReference type="InterPro" id="IPR055414">
    <property type="entry name" value="LRR_R13L4/SHOC2-like"/>
</dbReference>
<evidence type="ECO:0000259" key="2">
    <source>
        <dbReference type="Pfam" id="PF23598"/>
    </source>
</evidence>
<feature type="domain" description="Disease resistance R13L4/SHOC-2-like LRR" evidence="2">
    <location>
        <begin position="72"/>
        <end position="222"/>
    </location>
</feature>
<keyword evidence="4" id="KW-1185">Reference proteome</keyword>
<evidence type="ECO:0000313" key="3">
    <source>
        <dbReference type="EMBL" id="MBL1411080.1"/>
    </source>
</evidence>
<evidence type="ECO:0000256" key="1">
    <source>
        <dbReference type="ARBA" id="ARBA00022737"/>
    </source>
</evidence>
<gene>
    <name evidence="3" type="ORF">JKG61_20140</name>
</gene>
<proteinExistence type="predicted"/>
<dbReference type="Proteomes" id="UP000625283">
    <property type="component" value="Unassembled WGS sequence"/>
</dbReference>
<reference evidence="3 4" key="1">
    <citation type="submission" date="2021-01" db="EMBL/GenBank/DDBJ databases">
        <title>C459-1 draft genome sequence.</title>
        <authorList>
            <person name="Zhang X.-F."/>
        </authorList>
    </citation>
    <scope>NUCLEOTIDE SEQUENCE [LARGE SCALE GENOMIC DNA]</scope>
    <source>
        <strain evidence="4">C459-1</strain>
    </source>
</reference>
<organism evidence="3 4">
    <name type="scientific">Sphingobacterium faecale</name>
    <dbReference type="NCBI Taxonomy" id="2803775"/>
    <lineage>
        <taxon>Bacteria</taxon>
        <taxon>Pseudomonadati</taxon>
        <taxon>Bacteroidota</taxon>
        <taxon>Sphingobacteriia</taxon>
        <taxon>Sphingobacteriales</taxon>
        <taxon>Sphingobacteriaceae</taxon>
        <taxon>Sphingobacterium</taxon>
    </lineage>
</organism>
<dbReference type="Pfam" id="PF23598">
    <property type="entry name" value="LRR_14"/>
    <property type="match status" value="1"/>
</dbReference>
<dbReference type="SUPFAM" id="SSF52058">
    <property type="entry name" value="L domain-like"/>
    <property type="match status" value="1"/>
</dbReference>
<protein>
    <recommendedName>
        <fullName evidence="2">Disease resistance R13L4/SHOC-2-like LRR domain-containing protein</fullName>
    </recommendedName>
</protein>
<accession>A0ABS1R8M9</accession>
<keyword evidence="1" id="KW-0677">Repeat</keyword>
<name>A0ABS1R8M9_9SPHI</name>
<comment type="caution">
    <text evidence="3">The sequence shown here is derived from an EMBL/GenBank/DDBJ whole genome shotgun (WGS) entry which is preliminary data.</text>
</comment>
<sequence>MKDREKNNIIHLARKRLEGYLTALEINNEVFSVDKLHIPLLTMDFPPATSVKFRNNIAKQWEQLIPTLDNIKSLSFRYRIDENLFEAICKMKNLECLTFWTSNIKDISAISKLKQLKRLELNHFSKLEDIAPIKDLQNLEILTISKSMNIVNYEVIGELKNLIGLAINGDAIAPKNLRLKSLKPFSGLKKLEHLNLESTIVIDESYDTLLEMDSLKRFDITTTVKKPLRDRIKEHPVLDSGFFVDYDFENNRFYDGKAW</sequence>
<dbReference type="Gene3D" id="3.80.10.10">
    <property type="entry name" value="Ribonuclease Inhibitor"/>
    <property type="match status" value="1"/>
</dbReference>
<dbReference type="EMBL" id="JAERTY010000012">
    <property type="protein sequence ID" value="MBL1411080.1"/>
    <property type="molecule type" value="Genomic_DNA"/>
</dbReference>
<dbReference type="InterPro" id="IPR032675">
    <property type="entry name" value="LRR_dom_sf"/>
</dbReference>